<gene>
    <name evidence="10" type="primary">HAC1</name>
    <name evidence="10" type="ORF">PICST_52785</name>
</gene>
<feature type="region of interest" description="Disordered" evidence="8">
    <location>
        <begin position="1"/>
        <end position="39"/>
    </location>
</feature>
<proteinExistence type="inferred from homology"/>
<evidence type="ECO:0000259" key="9">
    <source>
        <dbReference type="PROSITE" id="PS00036"/>
    </source>
</evidence>
<dbReference type="GO" id="GO:0005634">
    <property type="term" value="C:nucleus"/>
    <property type="evidence" value="ECO:0007669"/>
    <property type="project" value="UniProtKB-SubCell"/>
</dbReference>
<feature type="compositionally biased region" description="Basic and acidic residues" evidence="8">
    <location>
        <begin position="13"/>
        <end position="26"/>
    </location>
</feature>
<dbReference type="Gene3D" id="1.20.5.170">
    <property type="match status" value="1"/>
</dbReference>
<keyword evidence="7" id="KW-0539">Nucleus</keyword>
<dbReference type="CDD" id="cd14710">
    <property type="entry name" value="bZIP_HAC1-like"/>
    <property type="match status" value="1"/>
</dbReference>
<comment type="caution">
    <text evidence="10">The sequence shown here is derived from an EMBL/GenBank/DDBJ whole genome shotgun (WGS) entry which is preliminary data.</text>
</comment>
<sequence>FKSTLPPRKRAKTKEEKEQRRVERILRNRRAAHASREKKRKHVEYLESYVLKLEQNLASAQSNFDTVHSLLSEHQVTQLVLQPLEDVDDLKNKIHINLSSSASRSSSTSKDEDEQDHDDEDFAEEESASTSFSPQPEQKKRRISESEADSADYAAIKNESQESQSEYQQQFEQPEIVVKREDVTESSLLQVKSDYYNYLSPVSIHSPTNSPIDLTLTKNAPALTLDNGTSTTFSSPESLSGHPSNFKIESNHSVFDNMGQNSEVILSANGYLQGFDDTVAASIRC</sequence>
<feature type="non-terminal residue" evidence="10">
    <location>
        <position position="1"/>
    </location>
</feature>
<dbReference type="Proteomes" id="UP000002258">
    <property type="component" value="Chromosome 1"/>
</dbReference>
<organism evidence="10 11">
    <name type="scientific">Scheffersomyces stipitis (strain ATCC 58785 / CBS 6054 / NBRC 10063 / NRRL Y-11545)</name>
    <name type="common">Yeast</name>
    <name type="synonym">Pichia stipitis</name>
    <dbReference type="NCBI Taxonomy" id="322104"/>
    <lineage>
        <taxon>Eukaryota</taxon>
        <taxon>Fungi</taxon>
        <taxon>Dikarya</taxon>
        <taxon>Ascomycota</taxon>
        <taxon>Saccharomycotina</taxon>
        <taxon>Pichiomycetes</taxon>
        <taxon>Debaryomycetaceae</taxon>
        <taxon>Scheffersomyces</taxon>
    </lineage>
</organism>
<dbReference type="PROSITE" id="PS00036">
    <property type="entry name" value="BZIP_BASIC"/>
    <property type="match status" value="1"/>
</dbReference>
<feature type="region of interest" description="Disordered" evidence="8">
    <location>
        <begin position="100"/>
        <end position="150"/>
    </location>
</feature>
<dbReference type="KEGG" id="pic:PICST_52785"/>
<dbReference type="EMBL" id="AAVQ01000001">
    <property type="protein sequence ID" value="EAZ63806.2"/>
    <property type="molecule type" value="Genomic_DNA"/>
</dbReference>
<dbReference type="PANTHER" id="PTHR46714">
    <property type="entry name" value="TRANSCRIPTIONAL ACTIVATOR HAC1"/>
    <property type="match status" value="1"/>
</dbReference>
<evidence type="ECO:0000313" key="11">
    <source>
        <dbReference type="Proteomes" id="UP000002258"/>
    </source>
</evidence>
<dbReference type="InParanoid" id="A3GFS3"/>
<keyword evidence="5" id="KW-0804">Transcription</keyword>
<evidence type="ECO:0000256" key="3">
    <source>
        <dbReference type="ARBA" id="ARBA00023015"/>
    </source>
</evidence>
<evidence type="ECO:0000313" key="10">
    <source>
        <dbReference type="EMBL" id="EAZ63806.2"/>
    </source>
</evidence>
<evidence type="ECO:0000256" key="4">
    <source>
        <dbReference type="ARBA" id="ARBA00023125"/>
    </source>
</evidence>
<dbReference type="InterPro" id="IPR004827">
    <property type="entry name" value="bZIP"/>
</dbReference>
<accession>A3GFS3</accession>
<dbReference type="OrthoDB" id="674948at2759"/>
<evidence type="ECO:0000256" key="1">
    <source>
        <dbReference type="ARBA" id="ARBA00004123"/>
    </source>
</evidence>
<dbReference type="HOGENOM" id="CLU_071671_0_0_1"/>
<dbReference type="GO" id="GO:0000981">
    <property type="term" value="F:DNA-binding transcription factor activity, RNA polymerase II-specific"/>
    <property type="evidence" value="ECO:0007669"/>
    <property type="project" value="InterPro"/>
</dbReference>
<dbReference type="InterPro" id="IPR044280">
    <property type="entry name" value="Hac1/HY5"/>
</dbReference>
<dbReference type="SUPFAM" id="SSF57959">
    <property type="entry name" value="Leucine zipper domain"/>
    <property type="match status" value="1"/>
</dbReference>
<reference evidence="10 11" key="1">
    <citation type="journal article" date="2007" name="Nat. Biotechnol.">
        <title>Genome sequence of the lignocellulose-bioconverting and xylose-fermenting yeast Pichia stipitis.</title>
        <authorList>
            <person name="Jeffries T.W."/>
            <person name="Grigoriev I.V."/>
            <person name="Grimwood J."/>
            <person name="Laplaza J.M."/>
            <person name="Aerts A."/>
            <person name="Salamov A."/>
            <person name="Schmutz J."/>
            <person name="Lindquist E."/>
            <person name="Dehal P."/>
            <person name="Shapiro H."/>
            <person name="Jin Y.S."/>
            <person name="Passoth V."/>
            <person name="Richardson P.M."/>
        </authorList>
    </citation>
    <scope>NUCLEOTIDE SEQUENCE [LARGE SCALE GENOMIC DNA]</scope>
    <source>
        <strain evidence="11">ATCC 58785 / CBS 6054 / NBRC 10063 / NRRL Y-11545</strain>
    </source>
</reference>
<feature type="domain" description="BZIP" evidence="9">
    <location>
        <begin position="24"/>
        <end position="38"/>
    </location>
</feature>
<name>A3GFS3_PICST</name>
<dbReference type="GO" id="GO:0006986">
    <property type="term" value="P:response to unfolded protein"/>
    <property type="evidence" value="ECO:0007669"/>
    <property type="project" value="UniProtKB-KW"/>
</dbReference>
<dbReference type="PANTHER" id="PTHR46714:SF6">
    <property type="entry name" value="TRANSCRIPTIONAL ACTIVATOR HAC1"/>
    <property type="match status" value="1"/>
</dbReference>
<dbReference type="SMART" id="SM00338">
    <property type="entry name" value="BRLZ"/>
    <property type="match status" value="1"/>
</dbReference>
<evidence type="ECO:0000256" key="6">
    <source>
        <dbReference type="ARBA" id="ARBA00023230"/>
    </source>
</evidence>
<dbReference type="GO" id="GO:0003677">
    <property type="term" value="F:DNA binding"/>
    <property type="evidence" value="ECO:0007669"/>
    <property type="project" value="UniProtKB-KW"/>
</dbReference>
<dbReference type="GO" id="GO:0045944">
    <property type="term" value="P:positive regulation of transcription by RNA polymerase II"/>
    <property type="evidence" value="ECO:0007669"/>
    <property type="project" value="InterPro"/>
</dbReference>
<keyword evidence="11" id="KW-1185">Reference proteome</keyword>
<dbReference type="STRING" id="322104.A3GFS3"/>
<evidence type="ECO:0000256" key="8">
    <source>
        <dbReference type="SAM" id="MobiDB-lite"/>
    </source>
</evidence>
<keyword evidence="3" id="KW-0805">Transcription regulation</keyword>
<dbReference type="InterPro" id="IPR046347">
    <property type="entry name" value="bZIP_sf"/>
</dbReference>
<keyword evidence="6" id="KW-0834">Unfolded protein response</keyword>
<feature type="compositionally biased region" description="Acidic residues" evidence="8">
    <location>
        <begin position="111"/>
        <end position="127"/>
    </location>
</feature>
<dbReference type="RefSeq" id="XP_001387829.2">
    <property type="nucleotide sequence ID" value="XM_001387792.1"/>
</dbReference>
<dbReference type="GeneID" id="4851122"/>
<evidence type="ECO:0000256" key="7">
    <source>
        <dbReference type="ARBA" id="ARBA00023242"/>
    </source>
</evidence>
<dbReference type="AlphaFoldDB" id="A3GFS3"/>
<dbReference type="OMA" id="IHANMSS"/>
<evidence type="ECO:0000256" key="5">
    <source>
        <dbReference type="ARBA" id="ARBA00023163"/>
    </source>
</evidence>
<dbReference type="eggNOG" id="ENOG502S526">
    <property type="taxonomic scope" value="Eukaryota"/>
</dbReference>
<comment type="similarity">
    <text evidence="2">Belongs to the bZIP family.</text>
</comment>
<protein>
    <submittedName>
        <fullName evidence="10">Transcription factor that binds to CRE motif</fullName>
    </submittedName>
</protein>
<feature type="compositionally biased region" description="Basic residues" evidence="8">
    <location>
        <begin position="27"/>
        <end position="39"/>
    </location>
</feature>
<comment type="subcellular location">
    <subcellularLocation>
        <location evidence="1">Nucleus</location>
    </subcellularLocation>
</comment>
<evidence type="ECO:0000256" key="2">
    <source>
        <dbReference type="ARBA" id="ARBA00007163"/>
    </source>
</evidence>
<keyword evidence="4" id="KW-0238">DNA-binding</keyword>